<dbReference type="InterPro" id="IPR029063">
    <property type="entry name" value="SAM-dependent_MTases_sf"/>
</dbReference>
<dbReference type="CDD" id="cd02440">
    <property type="entry name" value="AdoMet_MTases"/>
    <property type="match status" value="1"/>
</dbReference>
<dbReference type="Gene3D" id="3.40.50.150">
    <property type="entry name" value="Vaccinia Virus protein VP39"/>
    <property type="match status" value="1"/>
</dbReference>
<dbReference type="InterPro" id="IPR004498">
    <property type="entry name" value="Ribosomal_PrmA_MeTrfase"/>
</dbReference>
<keyword evidence="4 6" id="KW-0808">Transferase</keyword>
<evidence type="ECO:0000256" key="4">
    <source>
        <dbReference type="ARBA" id="ARBA00022679"/>
    </source>
</evidence>
<feature type="binding site" evidence="6">
    <location>
        <position position="229"/>
    </location>
    <ligand>
        <name>S-adenosyl-L-methionine</name>
        <dbReference type="ChEBI" id="CHEBI:59789"/>
    </ligand>
</feature>
<comment type="caution">
    <text evidence="7">The sequence shown here is derived from an EMBL/GenBank/DDBJ whole genome shotgun (WGS) entry which is preliminary data.</text>
</comment>
<dbReference type="GO" id="GO:0032259">
    <property type="term" value="P:methylation"/>
    <property type="evidence" value="ECO:0007669"/>
    <property type="project" value="UniProtKB-KW"/>
</dbReference>
<dbReference type="Proteomes" id="UP000321491">
    <property type="component" value="Unassembled WGS sequence"/>
</dbReference>
<dbReference type="Pfam" id="PF06325">
    <property type="entry name" value="PrmA"/>
    <property type="match status" value="1"/>
</dbReference>
<dbReference type="SUPFAM" id="SSF53335">
    <property type="entry name" value="S-adenosyl-L-methionine-dependent methyltransferases"/>
    <property type="match status" value="1"/>
</dbReference>
<dbReference type="PIRSF" id="PIRSF000401">
    <property type="entry name" value="RPL11_MTase"/>
    <property type="match status" value="1"/>
</dbReference>
<keyword evidence="5 6" id="KW-0949">S-adenosyl-L-methionine</keyword>
<evidence type="ECO:0000313" key="7">
    <source>
        <dbReference type="EMBL" id="GEN31055.1"/>
    </source>
</evidence>
<comment type="function">
    <text evidence="6">Methylates ribosomal protein L11.</text>
</comment>
<protein>
    <recommendedName>
        <fullName evidence="6">Ribosomal protein L11 methyltransferase</fullName>
        <shortName evidence="6">L11 Mtase</shortName>
        <ecNumber evidence="6">2.1.1.-</ecNumber>
    </recommendedName>
</protein>
<feature type="binding site" evidence="6">
    <location>
        <position position="143"/>
    </location>
    <ligand>
        <name>S-adenosyl-L-methionine</name>
        <dbReference type="ChEBI" id="CHEBI:59789"/>
    </ligand>
</feature>
<feature type="binding site" evidence="6">
    <location>
        <position position="164"/>
    </location>
    <ligand>
        <name>S-adenosyl-L-methionine</name>
        <dbReference type="ChEBI" id="CHEBI:59789"/>
    </ligand>
</feature>
<dbReference type="PANTHER" id="PTHR43648:SF1">
    <property type="entry name" value="ELECTRON TRANSFER FLAVOPROTEIN BETA SUBUNIT LYSINE METHYLTRANSFERASE"/>
    <property type="match status" value="1"/>
</dbReference>
<dbReference type="GO" id="GO:0005840">
    <property type="term" value="C:ribosome"/>
    <property type="evidence" value="ECO:0007669"/>
    <property type="project" value="UniProtKB-KW"/>
</dbReference>
<evidence type="ECO:0000256" key="2">
    <source>
        <dbReference type="ARBA" id="ARBA00022490"/>
    </source>
</evidence>
<evidence type="ECO:0000256" key="1">
    <source>
        <dbReference type="ARBA" id="ARBA00009741"/>
    </source>
</evidence>
<organism evidence="7 8">
    <name type="scientific">Cerasibacillus quisquiliarum</name>
    <dbReference type="NCBI Taxonomy" id="227865"/>
    <lineage>
        <taxon>Bacteria</taxon>
        <taxon>Bacillati</taxon>
        <taxon>Bacillota</taxon>
        <taxon>Bacilli</taxon>
        <taxon>Bacillales</taxon>
        <taxon>Bacillaceae</taxon>
        <taxon>Cerasibacillus</taxon>
    </lineage>
</organism>
<accession>A0A511UWP9</accession>
<dbReference type="GO" id="GO:0005737">
    <property type="term" value="C:cytoplasm"/>
    <property type="evidence" value="ECO:0007669"/>
    <property type="project" value="UniProtKB-SubCell"/>
</dbReference>
<keyword evidence="8" id="KW-1185">Reference proteome</keyword>
<keyword evidence="7" id="KW-0687">Ribonucleoprotein</keyword>
<dbReference type="EMBL" id="BJXW01000012">
    <property type="protein sequence ID" value="GEN31055.1"/>
    <property type="molecule type" value="Genomic_DNA"/>
</dbReference>
<dbReference type="InterPro" id="IPR050078">
    <property type="entry name" value="Ribosomal_L11_MeTrfase_PrmA"/>
</dbReference>
<dbReference type="AlphaFoldDB" id="A0A511UWP9"/>
<dbReference type="GO" id="GO:0016279">
    <property type="term" value="F:protein-lysine N-methyltransferase activity"/>
    <property type="evidence" value="ECO:0007669"/>
    <property type="project" value="RHEA"/>
</dbReference>
<comment type="subcellular location">
    <subcellularLocation>
        <location evidence="6">Cytoplasm</location>
    </subcellularLocation>
</comment>
<evidence type="ECO:0000313" key="8">
    <source>
        <dbReference type="Proteomes" id="UP000321491"/>
    </source>
</evidence>
<dbReference type="EC" id="2.1.1.-" evidence="6"/>
<feature type="binding site" evidence="6">
    <location>
        <position position="186"/>
    </location>
    <ligand>
        <name>S-adenosyl-L-methionine</name>
        <dbReference type="ChEBI" id="CHEBI:59789"/>
    </ligand>
</feature>
<dbReference type="PANTHER" id="PTHR43648">
    <property type="entry name" value="ELECTRON TRANSFER FLAVOPROTEIN BETA SUBUNIT LYSINE METHYLTRANSFERASE"/>
    <property type="match status" value="1"/>
</dbReference>
<keyword evidence="2 6" id="KW-0963">Cytoplasm</keyword>
<keyword evidence="7" id="KW-0689">Ribosomal protein</keyword>
<evidence type="ECO:0000256" key="6">
    <source>
        <dbReference type="HAMAP-Rule" id="MF_00735"/>
    </source>
</evidence>
<dbReference type="NCBIfam" id="TIGR00406">
    <property type="entry name" value="prmA"/>
    <property type="match status" value="1"/>
</dbReference>
<reference evidence="7 8" key="1">
    <citation type="submission" date="2019-07" db="EMBL/GenBank/DDBJ databases">
        <title>Whole genome shotgun sequence of Cerasibacillus quisquiliarum NBRC 102429.</title>
        <authorList>
            <person name="Hosoyama A."/>
            <person name="Uohara A."/>
            <person name="Ohji S."/>
            <person name="Ichikawa N."/>
        </authorList>
    </citation>
    <scope>NUCLEOTIDE SEQUENCE [LARGE SCALE GENOMIC DNA]</scope>
    <source>
        <strain evidence="7 8">NBRC 102429</strain>
    </source>
</reference>
<dbReference type="HAMAP" id="MF_00735">
    <property type="entry name" value="Methyltr_PrmA"/>
    <property type="match status" value="1"/>
</dbReference>
<proteinExistence type="inferred from homology"/>
<name>A0A511UWP9_9BACI</name>
<keyword evidence="3 6" id="KW-0489">Methyltransferase</keyword>
<comment type="similarity">
    <text evidence="1 6">Belongs to the methyltransferase superfamily. PrmA family.</text>
</comment>
<evidence type="ECO:0000256" key="5">
    <source>
        <dbReference type="ARBA" id="ARBA00022691"/>
    </source>
</evidence>
<gene>
    <name evidence="6 7" type="primary">prmA</name>
    <name evidence="7" type="ORF">CQU01_12930</name>
</gene>
<sequence length="293" mass="33193">MNYGASGVVIENRLDIEKERETKFGEIFDLNIADYPEEGVFIKAYFSQQDEQLDKKINQMRKKINQLPDFQIDIGPNMLYLREVAEKDWATAWKKYYDIVHVSEHVTIVPSWDVDKYEAKSKNEKIIKLDPGMAFGTGTHPTTKLSIQALEKYIHKQDTVIDVGSGSGVLSIASVLLGAKEVFAYDLDPVAVKSTKENIKLNGLEHAVFPMQKDLLKGAEHQADLIVSNILAEIIVQFIEDAWNNLTRDGIFITSGIINEKRLLVENGLEKQGFKIIETNHLDDWVSIVAKKQ</sequence>
<comment type="catalytic activity">
    <reaction evidence="6">
        <text>L-lysyl-[protein] + 3 S-adenosyl-L-methionine = N(6),N(6),N(6)-trimethyl-L-lysyl-[protein] + 3 S-adenosyl-L-homocysteine + 3 H(+)</text>
        <dbReference type="Rhea" id="RHEA:54192"/>
        <dbReference type="Rhea" id="RHEA-COMP:9752"/>
        <dbReference type="Rhea" id="RHEA-COMP:13826"/>
        <dbReference type="ChEBI" id="CHEBI:15378"/>
        <dbReference type="ChEBI" id="CHEBI:29969"/>
        <dbReference type="ChEBI" id="CHEBI:57856"/>
        <dbReference type="ChEBI" id="CHEBI:59789"/>
        <dbReference type="ChEBI" id="CHEBI:61961"/>
    </reaction>
</comment>
<evidence type="ECO:0000256" key="3">
    <source>
        <dbReference type="ARBA" id="ARBA00022603"/>
    </source>
</evidence>